<dbReference type="RefSeq" id="WP_379725681.1">
    <property type="nucleotide sequence ID" value="NZ_JBHRYJ010000002.1"/>
</dbReference>
<evidence type="ECO:0000256" key="3">
    <source>
        <dbReference type="ARBA" id="ARBA00022547"/>
    </source>
</evidence>
<evidence type="ECO:0000256" key="2">
    <source>
        <dbReference type="ARBA" id="ARBA00022448"/>
    </source>
</evidence>
<evidence type="ECO:0000256" key="5">
    <source>
        <dbReference type="ARBA" id="ARBA00022781"/>
    </source>
</evidence>
<evidence type="ECO:0000256" key="15">
    <source>
        <dbReference type="SAM" id="Coils"/>
    </source>
</evidence>
<evidence type="ECO:0000313" key="17">
    <source>
        <dbReference type="Proteomes" id="UP001595711"/>
    </source>
</evidence>
<keyword evidence="7 13" id="KW-0406">Ion transport</keyword>
<comment type="similarity">
    <text evidence="1 13 14">Belongs to the ATPase B chain family.</text>
</comment>
<keyword evidence="5 13" id="KW-0375">Hydrogen ion transport</keyword>
<comment type="subunit">
    <text evidence="13">F-type ATPases have 2 components, F(1) - the catalytic core - and F(0) - the membrane proton channel. F(1) has five subunits: alpha(3), beta(3), gamma(1), delta(1), epsilon(1). F(0) has three main subunits: a(1), b(2) and c(10-14). The alpha and beta chains form an alternating ring which encloses part of the gamma chain. F(1) is attached to F(0) by a central stalk formed by the gamma and epsilon chains, while a peripheral stalk is formed by the delta and b chains.</text>
</comment>
<dbReference type="CDD" id="cd06503">
    <property type="entry name" value="ATP-synt_Fo_b"/>
    <property type="match status" value="1"/>
</dbReference>
<evidence type="ECO:0000256" key="12">
    <source>
        <dbReference type="ARBA" id="ARBA00037847"/>
    </source>
</evidence>
<keyword evidence="6 13" id="KW-1133">Transmembrane helix</keyword>
<evidence type="ECO:0000256" key="1">
    <source>
        <dbReference type="ARBA" id="ARBA00005513"/>
    </source>
</evidence>
<evidence type="ECO:0000256" key="13">
    <source>
        <dbReference type="HAMAP-Rule" id="MF_01398"/>
    </source>
</evidence>
<evidence type="ECO:0000256" key="8">
    <source>
        <dbReference type="ARBA" id="ARBA00023136"/>
    </source>
</evidence>
<evidence type="ECO:0000256" key="14">
    <source>
        <dbReference type="RuleBase" id="RU003848"/>
    </source>
</evidence>
<keyword evidence="9 13" id="KW-0066">ATP synthesis</keyword>
<feature type="transmembrane region" description="Helical" evidence="13">
    <location>
        <begin position="12"/>
        <end position="32"/>
    </location>
</feature>
<keyword evidence="4 13" id="KW-0812">Transmembrane</keyword>
<reference evidence="17" key="1">
    <citation type="journal article" date="2019" name="Int. J. Syst. Evol. Microbiol.">
        <title>The Global Catalogue of Microorganisms (GCM) 10K type strain sequencing project: providing services to taxonomists for standard genome sequencing and annotation.</title>
        <authorList>
            <consortium name="The Broad Institute Genomics Platform"/>
            <consortium name="The Broad Institute Genome Sequencing Center for Infectious Disease"/>
            <person name="Wu L."/>
            <person name="Ma J."/>
        </authorList>
    </citation>
    <scope>NUCLEOTIDE SEQUENCE [LARGE SCALE GENOMIC DNA]</scope>
    <source>
        <strain evidence="17">KCTC 42182</strain>
    </source>
</reference>
<feature type="coiled-coil region" evidence="15">
    <location>
        <begin position="36"/>
        <end position="84"/>
    </location>
</feature>
<evidence type="ECO:0000256" key="10">
    <source>
        <dbReference type="ARBA" id="ARBA00025198"/>
    </source>
</evidence>
<evidence type="ECO:0000256" key="7">
    <source>
        <dbReference type="ARBA" id="ARBA00023065"/>
    </source>
</evidence>
<evidence type="ECO:0000313" key="16">
    <source>
        <dbReference type="EMBL" id="MFC3675963.1"/>
    </source>
</evidence>
<dbReference type="InterPro" id="IPR050059">
    <property type="entry name" value="ATP_synthase_B_chain"/>
</dbReference>
<protein>
    <recommendedName>
        <fullName evidence="13">ATP synthase subunit b</fullName>
    </recommendedName>
    <alternativeName>
        <fullName evidence="13">ATP synthase F(0) sector subunit b</fullName>
    </alternativeName>
    <alternativeName>
        <fullName evidence="13">ATPase subunit I</fullName>
    </alternativeName>
    <alternativeName>
        <fullName evidence="13">F-type ATPase subunit b</fullName>
        <shortName evidence="13">F-ATPase subunit b</shortName>
    </alternativeName>
</protein>
<dbReference type="InterPro" id="IPR002146">
    <property type="entry name" value="ATP_synth_b/b'su_bac/chlpt"/>
</dbReference>
<comment type="caution">
    <text evidence="16">The sequence shown here is derived from an EMBL/GenBank/DDBJ whole genome shotgun (WGS) entry which is preliminary data.</text>
</comment>
<dbReference type="Proteomes" id="UP001595711">
    <property type="component" value="Unassembled WGS sequence"/>
</dbReference>
<accession>A0ABV7VEL7</accession>
<organism evidence="16 17">
    <name type="scientific">Ferrovibrio xuzhouensis</name>
    <dbReference type="NCBI Taxonomy" id="1576914"/>
    <lineage>
        <taxon>Bacteria</taxon>
        <taxon>Pseudomonadati</taxon>
        <taxon>Pseudomonadota</taxon>
        <taxon>Alphaproteobacteria</taxon>
        <taxon>Rhodospirillales</taxon>
        <taxon>Rhodospirillaceae</taxon>
        <taxon>Ferrovibrio</taxon>
    </lineage>
</organism>
<keyword evidence="2 13" id="KW-0813">Transport</keyword>
<evidence type="ECO:0000256" key="11">
    <source>
        <dbReference type="ARBA" id="ARBA00025614"/>
    </source>
</evidence>
<dbReference type="PANTHER" id="PTHR33445">
    <property type="entry name" value="ATP SYNTHASE SUBUNIT B', CHLOROPLASTIC"/>
    <property type="match status" value="1"/>
</dbReference>
<comment type="function">
    <text evidence="11">Component of the F(0) channel, it forms part of the peripheral stalk, linking F(1) to F(0). The b'-subunit is a diverged and duplicated form of b found in plants and photosynthetic bacteria.</text>
</comment>
<proteinExistence type="inferred from homology"/>
<sequence length="167" mass="17544">MPQLETAAFLPQLVWLAITFVVLYLLMAKVALPRVAGVLDERKKRLEHDLEEAARLKRETEKAIAEYEQALASARNKAQAIAGDARARMTADAAAVRARVEAEIGEHAKAAEANILAAKQQALGALKSVAVDAAAGVVARLSGTAPAADAVEAAVTQALAKPAMARN</sequence>
<evidence type="ECO:0000256" key="4">
    <source>
        <dbReference type="ARBA" id="ARBA00022692"/>
    </source>
</evidence>
<keyword evidence="17" id="KW-1185">Reference proteome</keyword>
<evidence type="ECO:0000256" key="6">
    <source>
        <dbReference type="ARBA" id="ARBA00022989"/>
    </source>
</evidence>
<keyword evidence="13" id="KW-1003">Cell membrane</keyword>
<comment type="subcellular location">
    <subcellularLocation>
        <location evidence="13">Cell membrane</location>
        <topology evidence="13">Single-pass membrane protein</topology>
    </subcellularLocation>
    <subcellularLocation>
        <location evidence="12">Endomembrane system</location>
        <topology evidence="12">Single-pass membrane protein</topology>
    </subcellularLocation>
</comment>
<dbReference type="Pfam" id="PF00430">
    <property type="entry name" value="ATP-synt_B"/>
    <property type="match status" value="1"/>
</dbReference>
<dbReference type="EMBL" id="JBHRYJ010000002">
    <property type="protein sequence ID" value="MFC3675963.1"/>
    <property type="molecule type" value="Genomic_DNA"/>
</dbReference>
<keyword evidence="8 13" id="KW-0472">Membrane</keyword>
<keyword evidence="15" id="KW-0175">Coiled coil</keyword>
<evidence type="ECO:0000256" key="9">
    <source>
        <dbReference type="ARBA" id="ARBA00023310"/>
    </source>
</evidence>
<gene>
    <name evidence="13" type="primary">atpF</name>
    <name evidence="16" type="ORF">ACFOOQ_10445</name>
</gene>
<keyword evidence="3 13" id="KW-0138">CF(0)</keyword>
<comment type="function">
    <text evidence="10 13">F(1)F(0) ATP synthase produces ATP from ADP in the presence of a proton or sodium gradient. F-type ATPases consist of two structural domains, F(1) containing the extramembraneous catalytic core and F(0) containing the membrane proton channel, linked together by a central stalk and a peripheral stalk. During catalysis, ATP synthesis in the catalytic domain of F(1) is coupled via a rotary mechanism of the central stalk subunits to proton translocation.</text>
</comment>
<dbReference type="PANTHER" id="PTHR33445:SF1">
    <property type="entry name" value="ATP SYNTHASE SUBUNIT B"/>
    <property type="match status" value="1"/>
</dbReference>
<name>A0ABV7VEL7_9PROT</name>
<dbReference type="HAMAP" id="MF_01398">
    <property type="entry name" value="ATP_synth_b_bprime"/>
    <property type="match status" value="1"/>
</dbReference>